<reference evidence="1 2" key="1">
    <citation type="journal article" date="2013" name="Nature">
        <title>The genomes of four tapeworm species reveal adaptations to parasitism.</title>
        <authorList>
            <person name="Tsai I.J."/>
            <person name="Zarowiecki M."/>
            <person name="Holroyd N."/>
            <person name="Garciarrubio A."/>
            <person name="Sanchez-Flores A."/>
            <person name="Brooks K.L."/>
            <person name="Tracey A."/>
            <person name="Bobes R.J."/>
            <person name="Fragoso G."/>
            <person name="Sciutto E."/>
            <person name="Aslett M."/>
            <person name="Beasley H."/>
            <person name="Bennett H.M."/>
            <person name="Cai J."/>
            <person name="Camicia F."/>
            <person name="Clark R."/>
            <person name="Cucher M."/>
            <person name="De Silva N."/>
            <person name="Day T.A."/>
            <person name="Deplazes P."/>
            <person name="Estrada K."/>
            <person name="Fernandez C."/>
            <person name="Holland P.W."/>
            <person name="Hou J."/>
            <person name="Hu S."/>
            <person name="Huckvale T."/>
            <person name="Hung S.S."/>
            <person name="Kamenetzky L."/>
            <person name="Keane J.A."/>
            <person name="Kiss F."/>
            <person name="Koziol U."/>
            <person name="Lambert O."/>
            <person name="Liu K."/>
            <person name="Luo X."/>
            <person name="Luo Y."/>
            <person name="Macchiaroli N."/>
            <person name="Nichol S."/>
            <person name="Paps J."/>
            <person name="Parkinson J."/>
            <person name="Pouchkina-Stantcheva N."/>
            <person name="Riddiford N."/>
            <person name="Rosenzvit M."/>
            <person name="Salinas G."/>
            <person name="Wasmuth J.D."/>
            <person name="Zamanian M."/>
            <person name="Zheng Y."/>
            <person name="Cai X."/>
            <person name="Soberon X."/>
            <person name="Olson P.D."/>
            <person name="Laclette J.P."/>
            <person name="Brehm K."/>
            <person name="Berriman M."/>
            <person name="Garciarrubio A."/>
            <person name="Bobes R.J."/>
            <person name="Fragoso G."/>
            <person name="Sanchez-Flores A."/>
            <person name="Estrada K."/>
            <person name="Cevallos M.A."/>
            <person name="Morett E."/>
            <person name="Gonzalez V."/>
            <person name="Portillo T."/>
            <person name="Ochoa-Leyva A."/>
            <person name="Jose M.V."/>
            <person name="Sciutto E."/>
            <person name="Landa A."/>
            <person name="Jimenez L."/>
            <person name="Valdes V."/>
            <person name="Carrero J.C."/>
            <person name="Larralde C."/>
            <person name="Morales-Montor J."/>
            <person name="Limon-Lason J."/>
            <person name="Soberon X."/>
            <person name="Laclette J.P."/>
        </authorList>
    </citation>
    <scope>NUCLEOTIDE SEQUENCE [LARGE SCALE GENOMIC DNA]</scope>
</reference>
<dbReference type="WBParaSite" id="EgrG_000116900">
    <property type="protein sequence ID" value="EgrG_000116900"/>
    <property type="gene ID" value="EgrG_000116900"/>
</dbReference>
<protein>
    <submittedName>
        <fullName evidence="1 3">Lysosomal protein NCU G1 B</fullName>
    </submittedName>
</protein>
<dbReference type="AlphaFoldDB" id="A0A068WVE9"/>
<proteinExistence type="predicted"/>
<name>A0A068WVE9_ECHGR</name>
<evidence type="ECO:0000313" key="1">
    <source>
        <dbReference type="EMBL" id="CDS21674.1"/>
    </source>
</evidence>
<evidence type="ECO:0000313" key="2">
    <source>
        <dbReference type="Proteomes" id="UP000492820"/>
    </source>
</evidence>
<gene>
    <name evidence="1" type="ORF">EgrG_000116900</name>
</gene>
<dbReference type="InterPro" id="IPR029382">
    <property type="entry name" value="NCU-G1"/>
</dbReference>
<dbReference type="Pfam" id="PF15065">
    <property type="entry name" value="NCU-G1"/>
    <property type="match status" value="1"/>
</dbReference>
<organism evidence="1">
    <name type="scientific">Echinococcus granulosus</name>
    <name type="common">Hydatid tapeworm</name>
    <dbReference type="NCBI Taxonomy" id="6210"/>
    <lineage>
        <taxon>Eukaryota</taxon>
        <taxon>Metazoa</taxon>
        <taxon>Spiralia</taxon>
        <taxon>Lophotrochozoa</taxon>
        <taxon>Platyhelminthes</taxon>
        <taxon>Cestoda</taxon>
        <taxon>Eucestoda</taxon>
        <taxon>Cyclophyllidea</taxon>
        <taxon>Taeniidae</taxon>
        <taxon>Echinococcus</taxon>
        <taxon>Echinococcus granulosus group</taxon>
    </lineage>
</organism>
<reference evidence="1" key="2">
    <citation type="submission" date="2014-06" db="EMBL/GenBank/DDBJ databases">
        <authorList>
            <person name="Aslett M."/>
        </authorList>
    </citation>
    <scope>NUCLEOTIDE SEQUENCE</scope>
</reference>
<dbReference type="EMBL" id="LK028584">
    <property type="protein sequence ID" value="CDS21674.1"/>
    <property type="molecule type" value="Genomic_DNA"/>
</dbReference>
<accession>A0A068WVE9</accession>
<sequence>MCDSECQERFPNLVYVAFRSKLCSIHFFAAASEVLGPPSVFVAKSLQPNAKASINWTRLLDNHKYEGIRVENSSEFYGLTYFSIVDFRDPNGHADLWTANKSNKTFQEYYLTQLEYSLTRVDLKPDEKPGLIEIIYRSDPRRRHRLVHDGGHIEVKVAVSVRDIAARGLRGGLAFESEISFHKLTILHPDSKLGVGVLLFSNLSLSPTGDFLETTHLVPSLSPSSENAPKRVSYVHLESESLKSVFPGAEITTSLEALRQPSLTRTPVLFRPSPVAHLKSGEGGSKPILVLAGPRLPLEKSSQRRRLHHSLAKALYGVDYEQSYQKTRSGKWKHKPIGIRLQHFAFSVPGQQMADHGAWSMTLTVDVEEKPDLATAAQSNQTAQGLYYWSLFLINWISSLHV</sequence>
<reference evidence="3" key="3">
    <citation type="submission" date="2020-10" db="UniProtKB">
        <authorList>
            <consortium name="WormBaseParasite"/>
        </authorList>
    </citation>
    <scope>IDENTIFICATION</scope>
</reference>
<dbReference type="OrthoDB" id="6264340at2759"/>
<dbReference type="Proteomes" id="UP000492820">
    <property type="component" value="Unassembled WGS sequence"/>
</dbReference>
<evidence type="ECO:0000313" key="3">
    <source>
        <dbReference type="WBParaSite" id="EgrG_000116900"/>
    </source>
</evidence>